<dbReference type="Gene3D" id="3.30.450.20">
    <property type="entry name" value="PAS domain"/>
    <property type="match status" value="2"/>
</dbReference>
<feature type="modified residue" description="Phosphohistidine" evidence="12">
    <location>
        <position position="857"/>
    </location>
</feature>
<evidence type="ECO:0000256" key="13">
    <source>
        <dbReference type="PROSITE-ProRule" id="PRU00169"/>
    </source>
</evidence>
<feature type="modified residue" description="4-aspartylphosphate" evidence="13">
    <location>
        <position position="719"/>
    </location>
</feature>
<dbReference type="SUPFAM" id="SSF55785">
    <property type="entry name" value="PYP-like sensor domain (PAS domain)"/>
    <property type="match status" value="2"/>
</dbReference>
<dbReference type="InterPro" id="IPR003661">
    <property type="entry name" value="HisK_dim/P_dom"/>
</dbReference>
<dbReference type="PRINTS" id="PR00344">
    <property type="entry name" value="BCTRLSENSOR"/>
</dbReference>
<dbReference type="InterPro" id="IPR036641">
    <property type="entry name" value="HPT_dom_sf"/>
</dbReference>
<keyword evidence="20" id="KW-1185">Reference proteome</keyword>
<dbReference type="Proteomes" id="UP001284537">
    <property type="component" value="Unassembled WGS sequence"/>
</dbReference>
<organism evidence="19 20">
    <name type="scientific">Methylomonas defluvii</name>
    <dbReference type="NCBI Taxonomy" id="3045149"/>
    <lineage>
        <taxon>Bacteria</taxon>
        <taxon>Pseudomonadati</taxon>
        <taxon>Pseudomonadota</taxon>
        <taxon>Gammaproteobacteria</taxon>
        <taxon>Methylococcales</taxon>
        <taxon>Methylococcaceae</taxon>
        <taxon>Methylomonas</taxon>
    </lineage>
</organism>
<evidence type="ECO:0000259" key="17">
    <source>
        <dbReference type="PROSITE" id="PS50113"/>
    </source>
</evidence>
<keyword evidence="4" id="KW-1003">Cell membrane</keyword>
<dbReference type="PROSITE" id="PS50112">
    <property type="entry name" value="PAS"/>
    <property type="match status" value="2"/>
</dbReference>
<dbReference type="Pfam" id="PF13188">
    <property type="entry name" value="PAS_8"/>
    <property type="match status" value="1"/>
</dbReference>
<evidence type="ECO:0000256" key="5">
    <source>
        <dbReference type="ARBA" id="ARBA00022553"/>
    </source>
</evidence>
<dbReference type="Gene3D" id="1.10.287.130">
    <property type="match status" value="1"/>
</dbReference>
<keyword evidence="9" id="KW-1133">Transmembrane helix</keyword>
<evidence type="ECO:0000313" key="19">
    <source>
        <dbReference type="EMBL" id="MDX8125759.1"/>
    </source>
</evidence>
<feature type="domain" description="Histidine kinase" evidence="14">
    <location>
        <begin position="283"/>
        <end position="504"/>
    </location>
</feature>
<dbReference type="Pfam" id="PF01627">
    <property type="entry name" value="Hpt"/>
    <property type="match status" value="1"/>
</dbReference>
<dbReference type="InterPro" id="IPR036097">
    <property type="entry name" value="HisK_dim/P_sf"/>
</dbReference>
<dbReference type="SMART" id="SM00387">
    <property type="entry name" value="HATPase_c"/>
    <property type="match status" value="1"/>
</dbReference>
<comment type="catalytic activity">
    <reaction evidence="1">
        <text>ATP + protein L-histidine = ADP + protein N-phospho-L-histidine.</text>
        <dbReference type="EC" id="2.7.13.3"/>
    </reaction>
</comment>
<feature type="domain" description="PAS" evidence="16">
    <location>
        <begin position="13"/>
        <end position="83"/>
    </location>
</feature>
<evidence type="ECO:0000259" key="16">
    <source>
        <dbReference type="PROSITE" id="PS50112"/>
    </source>
</evidence>
<dbReference type="PROSITE" id="PS50109">
    <property type="entry name" value="HIS_KIN"/>
    <property type="match status" value="1"/>
</dbReference>
<dbReference type="PANTHER" id="PTHR45339:SF1">
    <property type="entry name" value="HYBRID SIGNAL TRANSDUCTION HISTIDINE KINASE J"/>
    <property type="match status" value="1"/>
</dbReference>
<evidence type="ECO:0000259" key="15">
    <source>
        <dbReference type="PROSITE" id="PS50110"/>
    </source>
</evidence>
<comment type="caution">
    <text evidence="19">The sequence shown here is derived from an EMBL/GenBank/DDBJ whole genome shotgun (WGS) entry which is preliminary data.</text>
</comment>
<sequence length="997" mass="111187">MEQTLMASGNTLIQELYPAIFENCQFGLIVLDTQGYVIDWNNWVTKFSGLKLEEIKGKQLREIFPRAMSGSLGRAVKLALSRGMSSVISHTLNPNILPLFSSSGAAIDQQLKVQPLNVNEHSQLCLIQITDITAAVKRDKQLLENLAEMNFQKSALDQHAIVAITDAKGTITYVNDLFCRISQYGREELLGNNHRLINSGVHPKEFFRDMFRSITRGKIWAGDICNRAKNGDLYWVSTTIVPDMGKDGKPKRYFAIRADVSKLKRAEEAANAAAIAKSQFLANMSHEIRTPMNAMLGLTRQVLETELTHDQRDQLNKVSTSSQALVRIINDILDFSRFESGYMVLEQVPVKLEAVLMEVSNLFGAQIEEKGIELFVEIDPDTPLYISGDALRLAQILNNLLGNAVKFTDHGEIYVSVQTERRDGESLLLSFTVKDTGIGISSEHIKLLFKPFVQADNSTTRKFGGSGLGLSIVKKLVELMGGDIQVSSVFGHGATFKFTIKAGVVPDEMQLPYKAHHDLQRLRGKRVLVVDDQETSRHILSRLLTAWGIQAVTAESGDEALLLLAQADWENQPFYAVLLDWRMPGKNGLEVATEIKRQLKQGGKEVELKLLMVTAYDKQTLLNSSGVECVDGILNKPIVPSILFDALLRRQAPETNDRDKHTDRTFNGLRVLLVEDHELNQEVAANFMKKRGVAVTVASHGGEAVEIIKHKTFDLVFMDLHMPVMGGIEATQLIRELPQGQNLPIVAMTAAVLEEDRKKCADAGMDDFISKPVEPEDLLRVMSRYFLVSDQAELANSTVLRNESILDLAQGLHRLDGDKVLQQRLLLHFSERCQFIAKRFETLISDADTEALIELIHGLKGVSANLGAVGLAEACRRVLEEVKVGGKLSRAHFEATLLETRTQIQQYLMDYTPPNMDNQVAESVSITEFLGELERFISKQEVIPDDLQALLAQLADSELPYSPGLRQLQHYLSHFDHQGAGEVLTVLMSNFTNKHDE</sequence>
<keyword evidence="5 13" id="KW-0597">Phosphoprotein</keyword>
<evidence type="ECO:0000256" key="8">
    <source>
        <dbReference type="ARBA" id="ARBA00022840"/>
    </source>
</evidence>
<evidence type="ECO:0000259" key="18">
    <source>
        <dbReference type="PROSITE" id="PS50894"/>
    </source>
</evidence>
<dbReference type="SMART" id="SM00448">
    <property type="entry name" value="REC"/>
    <property type="match status" value="2"/>
</dbReference>
<comment type="subcellular location">
    <subcellularLocation>
        <location evidence="2">Cell membrane</location>
        <topology evidence="2">Multi-pass membrane protein</topology>
    </subcellularLocation>
</comment>
<dbReference type="Pfam" id="PF00072">
    <property type="entry name" value="Response_reg"/>
    <property type="match status" value="2"/>
</dbReference>
<keyword evidence="8" id="KW-0067">ATP-binding</keyword>
<keyword evidence="11" id="KW-0472">Membrane</keyword>
<dbReference type="SUPFAM" id="SSF47384">
    <property type="entry name" value="Homodimeric domain of signal transducing histidine kinase"/>
    <property type="match status" value="1"/>
</dbReference>
<dbReference type="InterPro" id="IPR000014">
    <property type="entry name" value="PAS"/>
</dbReference>
<proteinExistence type="predicted"/>
<dbReference type="CDD" id="cd00130">
    <property type="entry name" value="PAS"/>
    <property type="match status" value="2"/>
</dbReference>
<gene>
    <name evidence="19" type="ORF">QLH52_00535</name>
</gene>
<evidence type="ECO:0000256" key="4">
    <source>
        <dbReference type="ARBA" id="ARBA00022475"/>
    </source>
</evidence>
<dbReference type="SMART" id="SM00388">
    <property type="entry name" value="HisKA"/>
    <property type="match status" value="1"/>
</dbReference>
<keyword evidence="6" id="KW-0812">Transmembrane</keyword>
<dbReference type="CDD" id="cd17546">
    <property type="entry name" value="REC_hyHK_CKI1_RcsC-like"/>
    <property type="match status" value="1"/>
</dbReference>
<name>A0ABU4UAE9_9GAMM</name>
<dbReference type="EC" id="2.7.13.3" evidence="3"/>
<dbReference type="CDD" id="cd16922">
    <property type="entry name" value="HATPase_EvgS-ArcB-TorS-like"/>
    <property type="match status" value="1"/>
</dbReference>
<evidence type="ECO:0000259" key="14">
    <source>
        <dbReference type="PROSITE" id="PS50109"/>
    </source>
</evidence>
<dbReference type="Pfam" id="PF00512">
    <property type="entry name" value="HisKA"/>
    <property type="match status" value="1"/>
</dbReference>
<evidence type="ECO:0000313" key="20">
    <source>
        <dbReference type="Proteomes" id="UP001284537"/>
    </source>
</evidence>
<dbReference type="InterPro" id="IPR036890">
    <property type="entry name" value="HATPase_C_sf"/>
</dbReference>
<feature type="domain" description="Response regulatory" evidence="15">
    <location>
        <begin position="670"/>
        <end position="786"/>
    </location>
</feature>
<dbReference type="SUPFAM" id="SSF47226">
    <property type="entry name" value="Histidine-containing phosphotransfer domain, HPT domain"/>
    <property type="match status" value="1"/>
</dbReference>
<evidence type="ECO:0000256" key="1">
    <source>
        <dbReference type="ARBA" id="ARBA00000085"/>
    </source>
</evidence>
<dbReference type="CDD" id="cd00156">
    <property type="entry name" value="REC"/>
    <property type="match status" value="1"/>
</dbReference>
<evidence type="ECO:0000256" key="6">
    <source>
        <dbReference type="ARBA" id="ARBA00022692"/>
    </source>
</evidence>
<dbReference type="InterPro" id="IPR005467">
    <property type="entry name" value="His_kinase_dom"/>
</dbReference>
<dbReference type="CDD" id="cd00082">
    <property type="entry name" value="HisKA"/>
    <property type="match status" value="1"/>
</dbReference>
<dbReference type="NCBIfam" id="TIGR00229">
    <property type="entry name" value="sensory_box"/>
    <property type="match status" value="2"/>
</dbReference>
<dbReference type="SMART" id="SM00091">
    <property type="entry name" value="PAS"/>
    <property type="match status" value="2"/>
</dbReference>
<dbReference type="InterPro" id="IPR000700">
    <property type="entry name" value="PAS-assoc_C"/>
</dbReference>
<accession>A0ABU4UAE9</accession>
<evidence type="ECO:0000256" key="11">
    <source>
        <dbReference type="ARBA" id="ARBA00023136"/>
    </source>
</evidence>
<dbReference type="RefSeq" id="WP_319960200.1">
    <property type="nucleotide sequence ID" value="NZ_JAXARY010000001.1"/>
</dbReference>
<dbReference type="InterPro" id="IPR008207">
    <property type="entry name" value="Sig_transdc_His_kin_Hpt_dom"/>
</dbReference>
<evidence type="ECO:0000256" key="3">
    <source>
        <dbReference type="ARBA" id="ARBA00012438"/>
    </source>
</evidence>
<dbReference type="InterPro" id="IPR004358">
    <property type="entry name" value="Sig_transdc_His_kin-like_C"/>
</dbReference>
<protein>
    <recommendedName>
        <fullName evidence="3">histidine kinase</fullName>
        <ecNumber evidence="3">2.7.13.3</ecNumber>
    </recommendedName>
</protein>
<dbReference type="InterPro" id="IPR011006">
    <property type="entry name" value="CheY-like_superfamily"/>
</dbReference>
<evidence type="ECO:0000256" key="10">
    <source>
        <dbReference type="ARBA" id="ARBA00023012"/>
    </source>
</evidence>
<dbReference type="PROSITE" id="PS50894">
    <property type="entry name" value="HPT"/>
    <property type="match status" value="1"/>
</dbReference>
<feature type="domain" description="Response regulatory" evidence="15">
    <location>
        <begin position="526"/>
        <end position="651"/>
    </location>
</feature>
<dbReference type="Gene3D" id="3.40.50.2300">
    <property type="match status" value="2"/>
</dbReference>
<keyword evidence="10" id="KW-0902">Two-component regulatory system</keyword>
<evidence type="ECO:0000256" key="9">
    <source>
        <dbReference type="ARBA" id="ARBA00022989"/>
    </source>
</evidence>
<feature type="domain" description="PAC" evidence="17">
    <location>
        <begin position="218"/>
        <end position="272"/>
    </location>
</feature>
<dbReference type="Gene3D" id="1.20.120.160">
    <property type="entry name" value="HPT domain"/>
    <property type="match status" value="1"/>
</dbReference>
<evidence type="ECO:0000256" key="12">
    <source>
        <dbReference type="PROSITE-ProRule" id="PRU00110"/>
    </source>
</evidence>
<dbReference type="SUPFAM" id="SSF55874">
    <property type="entry name" value="ATPase domain of HSP90 chaperone/DNA topoisomerase II/histidine kinase"/>
    <property type="match status" value="1"/>
</dbReference>
<dbReference type="PANTHER" id="PTHR45339">
    <property type="entry name" value="HYBRID SIGNAL TRANSDUCTION HISTIDINE KINASE J"/>
    <property type="match status" value="1"/>
</dbReference>
<dbReference type="InterPro" id="IPR035965">
    <property type="entry name" value="PAS-like_dom_sf"/>
</dbReference>
<feature type="domain" description="PAS" evidence="16">
    <location>
        <begin position="162"/>
        <end position="205"/>
    </location>
</feature>
<feature type="modified residue" description="4-aspartylphosphate" evidence="13">
    <location>
        <position position="580"/>
    </location>
</feature>
<dbReference type="SUPFAM" id="SSF52172">
    <property type="entry name" value="CheY-like"/>
    <property type="match status" value="2"/>
</dbReference>
<dbReference type="InterPro" id="IPR001789">
    <property type="entry name" value="Sig_transdc_resp-reg_receiver"/>
</dbReference>
<feature type="domain" description="HPt" evidence="18">
    <location>
        <begin position="818"/>
        <end position="911"/>
    </location>
</feature>
<keyword evidence="7" id="KW-0547">Nucleotide-binding</keyword>
<dbReference type="InterPro" id="IPR003594">
    <property type="entry name" value="HATPase_dom"/>
</dbReference>
<reference evidence="19 20" key="1">
    <citation type="submission" date="2023-11" db="EMBL/GenBank/DDBJ databases">
        <authorList>
            <person name="Ouyang M.-Y."/>
        </authorList>
    </citation>
    <scope>NUCLEOTIDE SEQUENCE [LARGE SCALE GENOMIC DNA]</scope>
    <source>
        <strain evidence="19 20">OY6</strain>
    </source>
</reference>
<dbReference type="PROSITE" id="PS50113">
    <property type="entry name" value="PAC"/>
    <property type="match status" value="1"/>
</dbReference>
<evidence type="ECO:0000256" key="7">
    <source>
        <dbReference type="ARBA" id="ARBA00022741"/>
    </source>
</evidence>
<dbReference type="Pfam" id="PF02518">
    <property type="entry name" value="HATPase_c"/>
    <property type="match status" value="1"/>
</dbReference>
<dbReference type="Pfam" id="PF13426">
    <property type="entry name" value="PAS_9"/>
    <property type="match status" value="1"/>
</dbReference>
<dbReference type="Gene3D" id="3.30.565.10">
    <property type="entry name" value="Histidine kinase-like ATPase, C-terminal domain"/>
    <property type="match status" value="1"/>
</dbReference>
<dbReference type="EMBL" id="JAXARY010000001">
    <property type="protein sequence ID" value="MDX8125759.1"/>
    <property type="molecule type" value="Genomic_DNA"/>
</dbReference>
<dbReference type="PROSITE" id="PS50110">
    <property type="entry name" value="RESPONSE_REGULATORY"/>
    <property type="match status" value="2"/>
</dbReference>
<evidence type="ECO:0000256" key="2">
    <source>
        <dbReference type="ARBA" id="ARBA00004651"/>
    </source>
</evidence>